<keyword evidence="2" id="KW-0812">Transmembrane</keyword>
<feature type="transmembrane region" description="Helical" evidence="2">
    <location>
        <begin position="85"/>
        <end position="105"/>
    </location>
</feature>
<comment type="caution">
    <text evidence="3">The sequence shown here is derived from an EMBL/GenBank/DDBJ whole genome shotgun (WGS) entry which is preliminary data.</text>
</comment>
<evidence type="ECO:0000256" key="1">
    <source>
        <dbReference type="SAM" id="MobiDB-lite"/>
    </source>
</evidence>
<accession>A0A9X2F6G5</accession>
<proteinExistence type="predicted"/>
<keyword evidence="2" id="KW-1133">Transmembrane helix</keyword>
<feature type="transmembrane region" description="Helical" evidence="2">
    <location>
        <begin position="144"/>
        <end position="164"/>
    </location>
</feature>
<feature type="transmembrane region" description="Helical" evidence="2">
    <location>
        <begin position="213"/>
        <end position="233"/>
    </location>
</feature>
<dbReference type="Proteomes" id="UP001155241">
    <property type="component" value="Unassembled WGS sequence"/>
</dbReference>
<name>A0A9X2F6G5_9BACT</name>
<feature type="transmembrane region" description="Helical" evidence="2">
    <location>
        <begin position="59"/>
        <end position="79"/>
    </location>
</feature>
<keyword evidence="2" id="KW-0472">Membrane</keyword>
<organism evidence="3 4">
    <name type="scientific">Aeoliella straminimaris</name>
    <dbReference type="NCBI Taxonomy" id="2954799"/>
    <lineage>
        <taxon>Bacteria</taxon>
        <taxon>Pseudomonadati</taxon>
        <taxon>Planctomycetota</taxon>
        <taxon>Planctomycetia</taxon>
        <taxon>Pirellulales</taxon>
        <taxon>Lacipirellulaceae</taxon>
        <taxon>Aeoliella</taxon>
    </lineage>
</organism>
<sequence>MTAERTNPTLAEAELEQLDQITQHRERRQRSQTWTEKTRSPGDTELAALWNIAWRGTLAGWWGAALAGGAVGTLVLPVLGTVMGFVVPVVVGPGPMLLAGLQFAVLRGRIPITWLMTWAGVLTGMVTLNCLLPPNTHRDFPSQLILIVQTIAGFCGGVGARLMTKRSIRKFDLAEGLGTRSWQRFGVLDLLLQTTWVAIVVAFVKTWELEKSVGITLAWFGLSAAVAWLISVADRSVFPKKT</sequence>
<evidence type="ECO:0000313" key="3">
    <source>
        <dbReference type="EMBL" id="MCO6042502.1"/>
    </source>
</evidence>
<reference evidence="3" key="1">
    <citation type="submission" date="2022-06" db="EMBL/GenBank/DDBJ databases">
        <title>Aeoliella straminimaris, a novel planctomycete from sediments.</title>
        <authorList>
            <person name="Vitorino I.R."/>
            <person name="Lage O.M."/>
        </authorList>
    </citation>
    <scope>NUCLEOTIDE SEQUENCE</scope>
    <source>
        <strain evidence="3">ICT_H6.2</strain>
    </source>
</reference>
<feature type="region of interest" description="Disordered" evidence="1">
    <location>
        <begin position="21"/>
        <end position="40"/>
    </location>
</feature>
<evidence type="ECO:0000256" key="2">
    <source>
        <dbReference type="SAM" id="Phobius"/>
    </source>
</evidence>
<feature type="transmembrane region" description="Helical" evidence="2">
    <location>
        <begin position="185"/>
        <end position="207"/>
    </location>
</feature>
<protein>
    <submittedName>
        <fullName evidence="3">Uncharacterized protein</fullName>
    </submittedName>
</protein>
<evidence type="ECO:0000313" key="4">
    <source>
        <dbReference type="Proteomes" id="UP001155241"/>
    </source>
</evidence>
<dbReference type="EMBL" id="JAMXLR010000004">
    <property type="protein sequence ID" value="MCO6042502.1"/>
    <property type="molecule type" value="Genomic_DNA"/>
</dbReference>
<feature type="transmembrane region" description="Helical" evidence="2">
    <location>
        <begin position="112"/>
        <end position="132"/>
    </location>
</feature>
<dbReference type="AlphaFoldDB" id="A0A9X2F6G5"/>
<gene>
    <name evidence="3" type="ORF">NG895_01145</name>
</gene>
<dbReference type="RefSeq" id="WP_252850604.1">
    <property type="nucleotide sequence ID" value="NZ_JAMXLR010000004.1"/>
</dbReference>
<keyword evidence="4" id="KW-1185">Reference proteome</keyword>